<dbReference type="InterPro" id="IPR006226">
    <property type="entry name" value="Mtu_PIN"/>
</dbReference>
<organism evidence="8 9">
    <name type="scientific">Microbacterium esteraromaticum</name>
    <dbReference type="NCBI Taxonomy" id="57043"/>
    <lineage>
        <taxon>Bacteria</taxon>
        <taxon>Bacillati</taxon>
        <taxon>Actinomycetota</taxon>
        <taxon>Actinomycetes</taxon>
        <taxon>Micrococcales</taxon>
        <taxon>Microbacteriaceae</taxon>
        <taxon>Microbacterium</taxon>
    </lineage>
</organism>
<feature type="domain" description="PIN" evidence="7">
    <location>
        <begin position="5"/>
        <end position="135"/>
    </location>
</feature>
<dbReference type="GO" id="GO:0016788">
    <property type="term" value="F:hydrolase activity, acting on ester bonds"/>
    <property type="evidence" value="ECO:0007669"/>
    <property type="project" value="InterPro"/>
</dbReference>
<comment type="similarity">
    <text evidence="6">Belongs to the PINc/VapC protein family.</text>
</comment>
<keyword evidence="6" id="KW-0800">Toxin</keyword>
<evidence type="ECO:0000256" key="6">
    <source>
        <dbReference type="HAMAP-Rule" id="MF_00265"/>
    </source>
</evidence>
<dbReference type="NCBIfam" id="TIGR00028">
    <property type="entry name" value="Mtu_PIN_fam"/>
    <property type="match status" value="1"/>
</dbReference>
<gene>
    <name evidence="6" type="primary">vapC</name>
    <name evidence="8" type="ORF">FM104_15070</name>
</gene>
<dbReference type="EC" id="3.1.-.-" evidence="6"/>
<accession>A0A1R4KR33</accession>
<sequence length="148" mass="15959">MTLFVPDADVLVRAFRADSPDHERCAAWLNGGLQTDRIGLADTILADFVRIATHPRVFTEPAPTAAALTFARHLIDAPRSEWLRQGSAPWDELERLAGSDAGIRGDLVADARIAALCLTNGATLATRDRGFGRFPGLKRVDPAAARAD</sequence>
<dbReference type="EMBL" id="FUKO01000044">
    <property type="protein sequence ID" value="SJN46587.1"/>
    <property type="molecule type" value="Genomic_DNA"/>
</dbReference>
<feature type="binding site" evidence="6">
    <location>
        <position position="110"/>
    </location>
    <ligand>
        <name>Mg(2+)</name>
        <dbReference type="ChEBI" id="CHEBI:18420"/>
    </ligand>
</feature>
<keyword evidence="4 6" id="KW-0378">Hydrolase</keyword>
<comment type="function">
    <text evidence="6">Toxic component of a toxin-antitoxin (TA) system. An RNase.</text>
</comment>
<keyword evidence="5 6" id="KW-0460">Magnesium</keyword>
<keyword evidence="3 6" id="KW-0479">Metal-binding</keyword>
<feature type="binding site" evidence="6">
    <location>
        <position position="7"/>
    </location>
    <ligand>
        <name>Mg(2+)</name>
        <dbReference type="ChEBI" id="CHEBI:18420"/>
    </ligand>
</feature>
<dbReference type="Gene3D" id="3.40.50.1010">
    <property type="entry name" value="5'-nuclease"/>
    <property type="match status" value="1"/>
</dbReference>
<evidence type="ECO:0000256" key="3">
    <source>
        <dbReference type="ARBA" id="ARBA00022723"/>
    </source>
</evidence>
<keyword evidence="9" id="KW-1185">Reference proteome</keyword>
<dbReference type="InterPro" id="IPR029060">
    <property type="entry name" value="PIN-like_dom_sf"/>
</dbReference>
<dbReference type="Proteomes" id="UP000196320">
    <property type="component" value="Unassembled WGS sequence"/>
</dbReference>
<dbReference type="GO" id="GO:0000287">
    <property type="term" value="F:magnesium ion binding"/>
    <property type="evidence" value="ECO:0007669"/>
    <property type="project" value="UniProtKB-UniRule"/>
</dbReference>
<evidence type="ECO:0000313" key="9">
    <source>
        <dbReference type="Proteomes" id="UP000196320"/>
    </source>
</evidence>
<reference evidence="8 9" key="1">
    <citation type="submission" date="2017-02" db="EMBL/GenBank/DDBJ databases">
        <authorList>
            <person name="Peterson S.W."/>
        </authorList>
    </citation>
    <scope>NUCLEOTIDE SEQUENCE [LARGE SCALE GENOMIC DNA]</scope>
    <source>
        <strain evidence="8 9">B Mb 05.01</strain>
    </source>
</reference>
<keyword evidence="1 6" id="KW-1277">Toxin-antitoxin system</keyword>
<evidence type="ECO:0000256" key="1">
    <source>
        <dbReference type="ARBA" id="ARBA00022649"/>
    </source>
</evidence>
<evidence type="ECO:0000256" key="4">
    <source>
        <dbReference type="ARBA" id="ARBA00022801"/>
    </source>
</evidence>
<keyword evidence="2 6" id="KW-0540">Nuclease</keyword>
<name>A0A1R4KR33_9MICO</name>
<evidence type="ECO:0000313" key="8">
    <source>
        <dbReference type="EMBL" id="SJN46587.1"/>
    </source>
</evidence>
<evidence type="ECO:0000259" key="7">
    <source>
        <dbReference type="Pfam" id="PF01850"/>
    </source>
</evidence>
<evidence type="ECO:0000256" key="2">
    <source>
        <dbReference type="ARBA" id="ARBA00022722"/>
    </source>
</evidence>
<dbReference type="RefSeq" id="WP_256971692.1">
    <property type="nucleotide sequence ID" value="NZ_FUKO01000044.1"/>
</dbReference>
<dbReference type="AlphaFoldDB" id="A0A1R4KR33"/>
<dbReference type="GO" id="GO:0090729">
    <property type="term" value="F:toxin activity"/>
    <property type="evidence" value="ECO:0007669"/>
    <property type="project" value="UniProtKB-KW"/>
</dbReference>
<evidence type="ECO:0000256" key="5">
    <source>
        <dbReference type="ARBA" id="ARBA00022842"/>
    </source>
</evidence>
<dbReference type="GO" id="GO:0004540">
    <property type="term" value="F:RNA nuclease activity"/>
    <property type="evidence" value="ECO:0007669"/>
    <property type="project" value="InterPro"/>
</dbReference>
<protein>
    <recommendedName>
        <fullName evidence="6">Ribonuclease VapC</fullName>
        <shortName evidence="6">RNase VapC</shortName>
        <ecNumber evidence="6">3.1.-.-</ecNumber>
    </recommendedName>
    <alternativeName>
        <fullName evidence="6">Toxin VapC</fullName>
    </alternativeName>
</protein>
<dbReference type="Pfam" id="PF01850">
    <property type="entry name" value="PIN"/>
    <property type="match status" value="1"/>
</dbReference>
<dbReference type="HAMAP" id="MF_00265">
    <property type="entry name" value="VapC_Nob1"/>
    <property type="match status" value="1"/>
</dbReference>
<dbReference type="GO" id="GO:0045926">
    <property type="term" value="P:negative regulation of growth"/>
    <property type="evidence" value="ECO:0007669"/>
    <property type="project" value="UniProtKB-ARBA"/>
</dbReference>
<proteinExistence type="inferred from homology"/>
<dbReference type="InterPro" id="IPR022907">
    <property type="entry name" value="VapC_family"/>
</dbReference>
<dbReference type="SUPFAM" id="SSF88723">
    <property type="entry name" value="PIN domain-like"/>
    <property type="match status" value="1"/>
</dbReference>
<dbReference type="InterPro" id="IPR002716">
    <property type="entry name" value="PIN_dom"/>
</dbReference>
<comment type="cofactor">
    <cofactor evidence="6">
        <name>Mg(2+)</name>
        <dbReference type="ChEBI" id="CHEBI:18420"/>
    </cofactor>
</comment>